<dbReference type="RefSeq" id="WP_194031493.1">
    <property type="nucleotide sequence ID" value="NZ_JADEWZ010000046.1"/>
</dbReference>
<reference evidence="1" key="1">
    <citation type="submission" date="2020-10" db="EMBL/GenBank/DDBJ databases">
        <authorList>
            <person name="Castelo-Branco R."/>
            <person name="Eusebio N."/>
            <person name="Adriana R."/>
            <person name="Vieira A."/>
            <person name="Brugerolle De Fraissinette N."/>
            <person name="Rezende De Castro R."/>
            <person name="Schneider M.P."/>
            <person name="Vasconcelos V."/>
            <person name="Leao P.N."/>
        </authorList>
    </citation>
    <scope>NUCLEOTIDE SEQUENCE</scope>
    <source>
        <strain evidence="1">LEGE 07157</strain>
    </source>
</reference>
<name>A0A8J7IX02_9CYAN</name>
<evidence type="ECO:0000313" key="2">
    <source>
        <dbReference type="Proteomes" id="UP000654482"/>
    </source>
</evidence>
<evidence type="ECO:0000313" key="1">
    <source>
        <dbReference type="EMBL" id="MBE9118408.1"/>
    </source>
</evidence>
<organism evidence="1 2">
    <name type="scientific">Lusitaniella coriacea LEGE 07157</name>
    <dbReference type="NCBI Taxonomy" id="945747"/>
    <lineage>
        <taxon>Bacteria</taxon>
        <taxon>Bacillati</taxon>
        <taxon>Cyanobacteriota</taxon>
        <taxon>Cyanophyceae</taxon>
        <taxon>Spirulinales</taxon>
        <taxon>Lusitaniellaceae</taxon>
        <taxon>Lusitaniella</taxon>
    </lineage>
</organism>
<proteinExistence type="predicted"/>
<dbReference type="Proteomes" id="UP000654482">
    <property type="component" value="Unassembled WGS sequence"/>
</dbReference>
<dbReference type="EMBL" id="JADEWZ010000046">
    <property type="protein sequence ID" value="MBE9118408.1"/>
    <property type="molecule type" value="Genomic_DNA"/>
</dbReference>
<accession>A0A8J7IX02</accession>
<protein>
    <submittedName>
        <fullName evidence="1">HypX (Modular protein)</fullName>
    </submittedName>
</protein>
<keyword evidence="2" id="KW-1185">Reference proteome</keyword>
<gene>
    <name evidence="1" type="ORF">IQ249_21180</name>
</gene>
<sequence length="1071" mass="124149">MSKRKKTASQDDSARGRLNADQERDKAVYLYLLKNLTDLGSAAGTKEKFNESSIAKQWGLEGNRILIRRMLRSVFPERYPGEKEPTVPGLTLGKLVSILSSLQRYWSERTIETSSLGIPRILTRSEKLRAFQEFSQLSPEERDELELPVHGGEVLLQQLLEKATDPVNGLKREDVIRLYKTFLSYPSAIDTRTPRSTESLEKWREKQIKKTIQKLLSPRLQGLDITLQKTKIEELTNKVKREISRIEFQAGLKQVQSFLGKNPDINYQAYSASYLTIDFIRHLTGSIVENKLLRDRFPIYIKNIVIEKKNPLPLHVKGEDEEIGLLNPALLDADEDEESINGLEKQFSYKVSVDFQVKLPQDFKRNLASSSIINSRDGERLEFSEKTVGIGSPISHITAAIDRFLLRDIPALKDYLSCAHEVINHSEFVGGNNHSLIWSHVFVELCQKSEVNKVICENKFYDDISHQCKPACGEFCGFDMLETVAKAAFYARLRAIEKTGINAQKYLEQLCRRVDRVNALKQGKDLNKYYPFSLKAMEGQLEKTILNEYRTRDKKFNFSEKNTETPWSLVAYEAHLAIAEAYLKEGLYRIAKKYLDLIEQHIEKFRDKISDEFLLSRYAICGFRYNYLTDLKDEDCPYPDRYKAIRASLERLNDAEEYLQQYLTTAYRIDELPQSNFHPFFYLLSRVYAHRAKPYIFHPSYTEIIDPWKSLLKPLKILEKARIYAARDGDSARYAYWSAYQSWCYLMVAYLTDYDRAPHQKFSQKSCIDWAKRLIDHALVCYAPLGKRCYQEIQDCGGSVVKSEASTVCPIYESYGDTQIQIVPLIQELRNFKEGTDKQFYDRETHVLRLDLSILKRVQENIYLFGTHSSILLFATGMLELCEEQEDEEKLFEQIKKAMRMFTYCWAIAEDGGIRKEEKSSPRKFDRAFPKDGGDELVRGLYCHRLTQFADLGKIFAATCQLILLLCDRPSSNWTSILSLIDELTHNNLSASDRVLGQKRYNGHFAEHYKQLKDYFYQLNKQTEAKKLRFTNLIEARNAIVRDVFRMIRGENEVKPQLLGLGSEVMISKLR</sequence>
<comment type="caution">
    <text evidence="1">The sequence shown here is derived from an EMBL/GenBank/DDBJ whole genome shotgun (WGS) entry which is preliminary data.</text>
</comment>
<dbReference type="AlphaFoldDB" id="A0A8J7IX02"/>